<dbReference type="InterPro" id="IPR013216">
    <property type="entry name" value="Methyltransf_11"/>
</dbReference>
<feature type="domain" description="Methyltransferase type 11" evidence="4">
    <location>
        <begin position="51"/>
        <end position="160"/>
    </location>
</feature>
<keyword evidence="1" id="KW-0489">Methyltransferase</keyword>
<gene>
    <name evidence="5" type="ORF">CYCCA115_LOCUS23582</name>
</gene>
<organism evidence="5 6">
    <name type="scientific">Cylindrotheca closterium</name>
    <dbReference type="NCBI Taxonomy" id="2856"/>
    <lineage>
        <taxon>Eukaryota</taxon>
        <taxon>Sar</taxon>
        <taxon>Stramenopiles</taxon>
        <taxon>Ochrophyta</taxon>
        <taxon>Bacillariophyta</taxon>
        <taxon>Bacillariophyceae</taxon>
        <taxon>Bacillariophycidae</taxon>
        <taxon>Bacillariales</taxon>
        <taxon>Bacillariaceae</taxon>
        <taxon>Cylindrotheca</taxon>
    </lineage>
</organism>
<accession>A0AAD2PXZ6</accession>
<dbReference type="GO" id="GO:0032259">
    <property type="term" value="P:methylation"/>
    <property type="evidence" value="ECO:0007669"/>
    <property type="project" value="UniProtKB-KW"/>
</dbReference>
<dbReference type="PANTHER" id="PTHR13090">
    <property type="entry name" value="ARGININE-HYDROXYLASE NDUFAF5, MITOCHONDRIAL"/>
    <property type="match status" value="1"/>
</dbReference>
<keyword evidence="6" id="KW-1185">Reference proteome</keyword>
<evidence type="ECO:0000256" key="3">
    <source>
        <dbReference type="SAM" id="MobiDB-lite"/>
    </source>
</evidence>
<dbReference type="InterPro" id="IPR050602">
    <property type="entry name" value="Malonyl-ACP_OMT"/>
</dbReference>
<comment type="caution">
    <text evidence="5">The sequence shown here is derived from an EMBL/GenBank/DDBJ whole genome shotgun (WGS) entry which is preliminary data.</text>
</comment>
<dbReference type="InterPro" id="IPR029063">
    <property type="entry name" value="SAM-dependent_MTases_sf"/>
</dbReference>
<dbReference type="EMBL" id="CAKOGP040002424">
    <property type="protein sequence ID" value="CAJ1969192.1"/>
    <property type="molecule type" value="Genomic_DNA"/>
</dbReference>
<dbReference type="Proteomes" id="UP001295423">
    <property type="component" value="Unassembled WGS sequence"/>
</dbReference>
<reference evidence="5" key="1">
    <citation type="submission" date="2023-08" db="EMBL/GenBank/DDBJ databases">
        <authorList>
            <person name="Audoor S."/>
            <person name="Bilcke G."/>
        </authorList>
    </citation>
    <scope>NUCLEOTIDE SEQUENCE</scope>
</reference>
<evidence type="ECO:0000259" key="4">
    <source>
        <dbReference type="Pfam" id="PF08241"/>
    </source>
</evidence>
<evidence type="ECO:0000256" key="2">
    <source>
        <dbReference type="ARBA" id="ARBA00022679"/>
    </source>
</evidence>
<proteinExistence type="predicted"/>
<dbReference type="GO" id="GO:0005739">
    <property type="term" value="C:mitochondrion"/>
    <property type="evidence" value="ECO:0007669"/>
    <property type="project" value="TreeGrafter"/>
</dbReference>
<feature type="region of interest" description="Disordered" evidence="3">
    <location>
        <begin position="291"/>
        <end position="322"/>
    </location>
</feature>
<protein>
    <recommendedName>
        <fullName evidence="4">Methyltransferase type 11 domain-containing protein</fullName>
    </recommendedName>
</protein>
<dbReference type="GO" id="GO:0008757">
    <property type="term" value="F:S-adenosylmethionine-dependent methyltransferase activity"/>
    <property type="evidence" value="ECO:0007669"/>
    <property type="project" value="InterPro"/>
</dbReference>
<dbReference type="SUPFAM" id="SSF53335">
    <property type="entry name" value="S-adenosyl-L-methionine-dependent methyltransferases"/>
    <property type="match status" value="1"/>
</dbReference>
<evidence type="ECO:0000313" key="5">
    <source>
        <dbReference type="EMBL" id="CAJ1969192.1"/>
    </source>
</evidence>
<dbReference type="Pfam" id="PF08241">
    <property type="entry name" value="Methyltransf_11"/>
    <property type="match status" value="1"/>
</dbReference>
<sequence length="322" mass="35620">MKQRDNAARAHNIWKDGEDIVDYNYFRKEMAYRLVDRLDDIRRQEGFPLALDIGAGSGYIHQAICADDAFEGEGGIGGIRKLVQLDFSEELLNRDIDEGIEGVHRCDTYRLAADEEGKLPFPDGTFDLVLSSQAIHWVNDLPGLFKEVQRVLKPDGCFMFTMVGGATLPELRISMVLSEMEREGGVGAHVGPFVELSDVGSLLQSAGFSLPTIDIDTVRISYPDAFVLMEHLQRMGENNASLRRREFTGKDVFLASASIYDEMFKLQEIEGDEEESDVEASVQVISAIGWSPHASQQQPSQRGSAQHRVGDMITKTTGGGSA</sequence>
<dbReference type="GO" id="GO:0032981">
    <property type="term" value="P:mitochondrial respiratory chain complex I assembly"/>
    <property type="evidence" value="ECO:0007669"/>
    <property type="project" value="TreeGrafter"/>
</dbReference>
<keyword evidence="2" id="KW-0808">Transferase</keyword>
<evidence type="ECO:0000256" key="1">
    <source>
        <dbReference type="ARBA" id="ARBA00022603"/>
    </source>
</evidence>
<evidence type="ECO:0000313" key="6">
    <source>
        <dbReference type="Proteomes" id="UP001295423"/>
    </source>
</evidence>
<dbReference type="AlphaFoldDB" id="A0AAD2PXZ6"/>
<dbReference type="Gene3D" id="3.40.50.150">
    <property type="entry name" value="Vaccinia Virus protein VP39"/>
    <property type="match status" value="1"/>
</dbReference>
<dbReference type="CDD" id="cd02440">
    <property type="entry name" value="AdoMet_MTases"/>
    <property type="match status" value="1"/>
</dbReference>
<name>A0AAD2PXZ6_9STRA</name>
<dbReference type="PANTHER" id="PTHR13090:SF1">
    <property type="entry name" value="ARGININE-HYDROXYLASE NDUFAF5, MITOCHONDRIAL"/>
    <property type="match status" value="1"/>
</dbReference>
<feature type="compositionally biased region" description="Polar residues" evidence="3">
    <location>
        <begin position="293"/>
        <end position="304"/>
    </location>
</feature>